<keyword evidence="3" id="KW-1185">Reference proteome</keyword>
<organism evidence="2 3">
    <name type="scientific">Alkalibaculum bacchi</name>
    <dbReference type="NCBI Taxonomy" id="645887"/>
    <lineage>
        <taxon>Bacteria</taxon>
        <taxon>Bacillati</taxon>
        <taxon>Bacillota</taxon>
        <taxon>Clostridia</taxon>
        <taxon>Eubacteriales</taxon>
        <taxon>Eubacteriaceae</taxon>
        <taxon>Alkalibaculum</taxon>
    </lineage>
</organism>
<dbReference type="RefSeq" id="WP_113919392.1">
    <property type="nucleotide sequence ID" value="NZ_QNRX01000001.1"/>
</dbReference>
<sequence length="836" mass="96046">MKGMKIVVTGDVCINTLQWIGPPPNHQGLDWQKHYNVKNVSKGGEALLLSDLIRLSTGLEVLSPKLENGDLDFIQSTVELELFSKYVNNSSEKVYRVNRFSGFTGPSCGLTRLLPVLEDDPFAKLVIIDDEGNGFSNNKKYWPKSLEQENHFPIVFYKMNKPAGTSEMWYHLERKHWENTVVIINSEDIRSQGVNISKSLSWERTAEDFVWQLNNNPSLIFLTKCRHLVVPFGLEGCIYYQNNGSSQSQLYFLPYEIEDNLGKSLQGKMYGLTSCFVAALARSVAAEPIILNKLDQYIGEGIKEGIVAARNYFIEGFGNRLDELHFPISSIFHENNKKFIIKEHVQEVKIPNLTQKRSQDLWYILNDKSSTSLAEIAYDIVKNGEDQALRYIPFARFGSLKVIDRIEIESYRSIKNLMREYIDNKNTVRPLSIAVFGTPGSGKSYGITEVAASIAPDKIIKLTFNLSQFTSTDDLIRAFHRARDYSLLGKLPLMIFDEFDSEFKGKLGWLKYLLAPMQDGLFREGDSEHPIGKAIFVFAGGTSSTFNEFCGETIDNPDEQVRFTKSFRNSKGLDFISRLRGYVNILGPNPVSEQDELYVIRRAMVLRSLIKIKTSHLIDKKGVAQIDNGVLRAMLKVPRFKHETRSMEAILDMSMLNEAKKWEQSYLPSKEQLKLHVDEEQFMRCLMHDAFFSEKTETLACFLFNKYNEISENVMSWQAISEAHRNFYFDLARNLPDSMFSINYDIASVNERPVPIIFDKVEVETLAKYEHGRWLLHKKNRGWEYGEILDENKKTSPFITSYNLLPVNKRKQIIQFVSSWSEALAFVNFKLESRRK</sequence>
<proteinExistence type="predicted"/>
<dbReference type="Pfam" id="PF02026">
    <property type="entry name" value="RyR"/>
    <property type="match status" value="1"/>
</dbReference>
<protein>
    <submittedName>
        <fullName evidence="2">RyR domain-containing protein</fullName>
    </submittedName>
</protein>
<name>A0A366II46_9FIRM</name>
<evidence type="ECO:0000313" key="3">
    <source>
        <dbReference type="Proteomes" id="UP000253490"/>
    </source>
</evidence>
<dbReference type="InterPro" id="IPR027417">
    <property type="entry name" value="P-loop_NTPase"/>
</dbReference>
<evidence type="ECO:0000313" key="2">
    <source>
        <dbReference type="EMBL" id="RBP70184.1"/>
    </source>
</evidence>
<dbReference type="Gene3D" id="6.20.350.10">
    <property type="match status" value="1"/>
</dbReference>
<dbReference type="OrthoDB" id="227202at2"/>
<dbReference type="AlphaFoldDB" id="A0A366II46"/>
<dbReference type="InterPro" id="IPR003032">
    <property type="entry name" value="Ryanodine_rcpt"/>
</dbReference>
<comment type="caution">
    <text evidence="2">The sequence shown here is derived from an EMBL/GenBank/DDBJ whole genome shotgun (WGS) entry which is preliminary data.</text>
</comment>
<dbReference type="SUPFAM" id="SSF52540">
    <property type="entry name" value="P-loop containing nucleoside triphosphate hydrolases"/>
    <property type="match status" value="1"/>
</dbReference>
<evidence type="ECO:0000259" key="1">
    <source>
        <dbReference type="Pfam" id="PF02026"/>
    </source>
</evidence>
<dbReference type="EMBL" id="QNRX01000001">
    <property type="protein sequence ID" value="RBP70184.1"/>
    <property type="molecule type" value="Genomic_DNA"/>
</dbReference>
<accession>A0A366II46</accession>
<gene>
    <name evidence="2" type="ORF">DES36_101241</name>
</gene>
<feature type="domain" description="Ryanodine receptor Ryr" evidence="1">
    <location>
        <begin position="763"/>
        <end position="832"/>
    </location>
</feature>
<dbReference type="Proteomes" id="UP000253490">
    <property type="component" value="Unassembled WGS sequence"/>
</dbReference>
<reference evidence="2 3" key="1">
    <citation type="submission" date="2018-06" db="EMBL/GenBank/DDBJ databases">
        <title>Genomic Encyclopedia of Type Strains, Phase IV (KMG-IV): sequencing the most valuable type-strain genomes for metagenomic binning, comparative biology and taxonomic classification.</title>
        <authorList>
            <person name="Goeker M."/>
        </authorList>
    </citation>
    <scope>NUCLEOTIDE SEQUENCE [LARGE SCALE GENOMIC DNA]</scope>
    <source>
        <strain evidence="2 3">DSM 22112</strain>
    </source>
</reference>